<comment type="caution">
    <text evidence="2">The sequence shown here is derived from an EMBL/GenBank/DDBJ whole genome shotgun (WGS) entry which is preliminary data.</text>
</comment>
<dbReference type="AlphaFoldDB" id="A0A8J6TWJ9"/>
<protein>
    <submittedName>
        <fullName evidence="2">LicD family protein</fullName>
    </submittedName>
</protein>
<proteinExistence type="predicted"/>
<feature type="domain" description="LicD/FKTN/FKRP nucleotidyltransferase" evidence="1">
    <location>
        <begin position="297"/>
        <end position="519"/>
    </location>
</feature>
<evidence type="ECO:0000313" key="2">
    <source>
        <dbReference type="EMBL" id="MBC8609850.1"/>
    </source>
</evidence>
<sequence length="548" mass="63859">MEADKLMLVQQTLLELFSEVDRICREEDIPYFIIAGTALGAVRHGGFIPWDDDFDIGMKRQDYERFLQIAPEKLDSAYFLQNHDTDPAAPFYFTKLRKNGTRFVEAYLKKLPMHHGIGMDIFPFDPVPADPKSREQYFSRCAFWDKVYVSRFVSGSSTRQIGLSGLLKRAVRKGLYVVLRPFSKGWLYQRLDRRIQAFHGKDTGYFSYALTPKLCMKTQQITCLEEIDFAGISARCPSNLKQHLTDYFGDYMALPPEEERKGHDLSELEVSQRMKELSLDELKLVQLNILKEFAKFCDEHSLRYYIVGGTLLGAVRHGGFIPWDDDIDVAMPRPDYDRLLEVSGGEISSVYRVTSVKNCKEHSRLFMKVVDTRTTAKHFYYSDRYQMSIGIDVFPLDGVPADTKKRKRYFRKLFILKKMFSYTQTQLMRGSTKLRALLKTLAALPCRLIGRERLFFMVEKEAAKYPFEQAEEIGITFGVYGPKEIVRKEEYLPYHELSYEGITVHAPENYDQYLRQLYGDYMELPPEEDRKPNHPYTVWWEAEDDIIG</sequence>
<organism evidence="2 3">
    <name type="scientific">Massiliimalia timonensis</name>
    <dbReference type="NCBI Taxonomy" id="1987501"/>
    <lineage>
        <taxon>Bacteria</taxon>
        <taxon>Bacillati</taxon>
        <taxon>Bacillota</taxon>
        <taxon>Clostridia</taxon>
        <taxon>Eubacteriales</taxon>
        <taxon>Oscillospiraceae</taxon>
        <taxon>Massiliimalia</taxon>
    </lineage>
</organism>
<accession>A0A8J6TWJ9</accession>
<dbReference type="Proteomes" id="UP000632659">
    <property type="component" value="Unassembled WGS sequence"/>
</dbReference>
<dbReference type="InterPro" id="IPR052942">
    <property type="entry name" value="LPS_cholinephosphotransferase"/>
</dbReference>
<dbReference type="Pfam" id="PF04991">
    <property type="entry name" value="LicD"/>
    <property type="match status" value="2"/>
</dbReference>
<evidence type="ECO:0000313" key="3">
    <source>
        <dbReference type="Proteomes" id="UP000632659"/>
    </source>
</evidence>
<dbReference type="PANTHER" id="PTHR43404">
    <property type="entry name" value="LIPOPOLYSACCHARIDE CHOLINEPHOSPHOTRANSFERASE LICD"/>
    <property type="match status" value="1"/>
</dbReference>
<dbReference type="PANTHER" id="PTHR43404:SF2">
    <property type="entry name" value="LIPOPOLYSACCHARIDE CHOLINEPHOSPHOTRANSFERASE LICD"/>
    <property type="match status" value="1"/>
</dbReference>
<keyword evidence="3" id="KW-1185">Reference proteome</keyword>
<dbReference type="RefSeq" id="WP_093988273.1">
    <property type="nucleotide sequence ID" value="NZ_FYDD01000003.1"/>
</dbReference>
<dbReference type="OrthoDB" id="9786100at2"/>
<evidence type="ECO:0000259" key="1">
    <source>
        <dbReference type="Pfam" id="PF04991"/>
    </source>
</evidence>
<gene>
    <name evidence="2" type="ORF">H8702_01770</name>
</gene>
<dbReference type="GO" id="GO:0009100">
    <property type="term" value="P:glycoprotein metabolic process"/>
    <property type="evidence" value="ECO:0007669"/>
    <property type="project" value="UniProtKB-ARBA"/>
</dbReference>
<feature type="domain" description="LicD/FKTN/FKRP nucleotidyltransferase" evidence="1">
    <location>
        <begin position="24"/>
        <end position="249"/>
    </location>
</feature>
<dbReference type="InterPro" id="IPR007074">
    <property type="entry name" value="LicD/FKTN/FKRP_NTP_transf"/>
</dbReference>
<reference evidence="2" key="1">
    <citation type="submission" date="2020-08" db="EMBL/GenBank/DDBJ databases">
        <title>Genome public.</title>
        <authorList>
            <person name="Liu C."/>
            <person name="Sun Q."/>
        </authorList>
    </citation>
    <scope>NUCLEOTIDE SEQUENCE</scope>
    <source>
        <strain evidence="2">NSJ-15</strain>
    </source>
</reference>
<dbReference type="EMBL" id="JACRTL010000001">
    <property type="protein sequence ID" value="MBC8609850.1"/>
    <property type="molecule type" value="Genomic_DNA"/>
</dbReference>
<name>A0A8J6TWJ9_9FIRM</name>